<comment type="caution">
    <text evidence="2">The sequence shown here is derived from an EMBL/GenBank/DDBJ whole genome shotgun (WGS) entry which is preliminary data.</text>
</comment>
<dbReference type="InterPro" id="IPR016071">
    <property type="entry name" value="Staphylococal_nuclease_OB-fold"/>
</dbReference>
<reference evidence="2" key="1">
    <citation type="submission" date="2022-05" db="EMBL/GenBank/DDBJ databases">
        <title>Sphingomonas sp. strain MG17 Genome sequencing and assembly.</title>
        <authorList>
            <person name="Kim I."/>
        </authorList>
    </citation>
    <scope>NUCLEOTIDE SEQUENCE</scope>
    <source>
        <strain evidence="2">MG17</strain>
    </source>
</reference>
<evidence type="ECO:0000313" key="3">
    <source>
        <dbReference type="Proteomes" id="UP001139451"/>
    </source>
</evidence>
<feature type="domain" description="TNase-like" evidence="1">
    <location>
        <begin position="20"/>
        <end position="134"/>
    </location>
</feature>
<dbReference type="SUPFAM" id="SSF50199">
    <property type="entry name" value="Staphylococcal nuclease"/>
    <property type="match status" value="1"/>
</dbReference>
<dbReference type="PANTHER" id="PTHR12302">
    <property type="entry name" value="EBNA2 BINDING PROTEIN P100"/>
    <property type="match status" value="1"/>
</dbReference>
<keyword evidence="3" id="KW-1185">Reference proteome</keyword>
<evidence type="ECO:0000259" key="1">
    <source>
        <dbReference type="PROSITE" id="PS50830"/>
    </source>
</evidence>
<dbReference type="Gene3D" id="2.40.50.90">
    <property type="match status" value="1"/>
</dbReference>
<protein>
    <submittedName>
        <fullName evidence="2">Thermonuclease family protein</fullName>
    </submittedName>
</protein>
<dbReference type="PROSITE" id="PS50830">
    <property type="entry name" value="TNASE_3"/>
    <property type="match status" value="1"/>
</dbReference>
<dbReference type="AlphaFoldDB" id="A0A9X2HJU3"/>
<proteinExistence type="predicted"/>
<dbReference type="Pfam" id="PF00565">
    <property type="entry name" value="SNase"/>
    <property type="match status" value="1"/>
</dbReference>
<dbReference type="Proteomes" id="UP001139451">
    <property type="component" value="Unassembled WGS sequence"/>
</dbReference>
<name>A0A9X2HJU3_9SPHN</name>
<accession>A0A9X2HJU3</accession>
<dbReference type="EMBL" id="JAMLDX010000016">
    <property type="protein sequence ID" value="MCP3732203.1"/>
    <property type="molecule type" value="Genomic_DNA"/>
</dbReference>
<evidence type="ECO:0000313" key="2">
    <source>
        <dbReference type="EMBL" id="MCP3732203.1"/>
    </source>
</evidence>
<sequence length="211" mass="22838">MSWIIIALAAQASFAGSATVVDGDTLHVGTERVRLFGIDAPELSQSCDAGTSKTACGQLAARWLRARVQGRTVQCSAVDTDRYGRIVARCSINGADLGQIIVDAGWATAYRKYSLQYVDAEQRARTARRGIWAFGFERPEAYRRAKSASVAPQVPPDPTCLVKGNVSSKGARIYHLPGSRDYPAVRIDPNRGERWFCSASGATAAGWRSAR</sequence>
<organism evidence="2 3">
    <name type="scientific">Sphingomonas tagetis</name>
    <dbReference type="NCBI Taxonomy" id="2949092"/>
    <lineage>
        <taxon>Bacteria</taxon>
        <taxon>Pseudomonadati</taxon>
        <taxon>Pseudomonadota</taxon>
        <taxon>Alphaproteobacteria</taxon>
        <taxon>Sphingomonadales</taxon>
        <taxon>Sphingomonadaceae</taxon>
        <taxon>Sphingomonas</taxon>
    </lineage>
</organism>
<dbReference type="PANTHER" id="PTHR12302:SF26">
    <property type="entry name" value="BLR1266 PROTEIN"/>
    <property type="match status" value="1"/>
</dbReference>
<dbReference type="SMART" id="SM00318">
    <property type="entry name" value="SNc"/>
    <property type="match status" value="1"/>
</dbReference>
<gene>
    <name evidence="2" type="ORF">M9978_17420</name>
</gene>
<dbReference type="InterPro" id="IPR035437">
    <property type="entry name" value="SNase_OB-fold_sf"/>
</dbReference>
<dbReference type="RefSeq" id="WP_254295450.1">
    <property type="nucleotide sequence ID" value="NZ_JAMLDX010000016.1"/>
</dbReference>